<gene>
    <name evidence="3" type="ORF">DGAL_LOCUS3188</name>
</gene>
<dbReference type="PANTHER" id="PTHR33444">
    <property type="entry name" value="SI:DKEY-19B23.12-RELATED"/>
    <property type="match status" value="1"/>
</dbReference>
<evidence type="ECO:0000313" key="4">
    <source>
        <dbReference type="Proteomes" id="UP000789390"/>
    </source>
</evidence>
<organism evidence="3 4">
    <name type="scientific">Daphnia galeata</name>
    <dbReference type="NCBI Taxonomy" id="27404"/>
    <lineage>
        <taxon>Eukaryota</taxon>
        <taxon>Metazoa</taxon>
        <taxon>Ecdysozoa</taxon>
        <taxon>Arthropoda</taxon>
        <taxon>Crustacea</taxon>
        <taxon>Branchiopoda</taxon>
        <taxon>Diplostraca</taxon>
        <taxon>Cladocera</taxon>
        <taxon>Anomopoda</taxon>
        <taxon>Daphniidae</taxon>
        <taxon>Daphnia</taxon>
    </lineage>
</organism>
<proteinExistence type="predicted"/>
<feature type="region of interest" description="Disordered" evidence="1">
    <location>
        <begin position="1"/>
        <end position="27"/>
    </location>
</feature>
<evidence type="ECO:0000256" key="1">
    <source>
        <dbReference type="SAM" id="MobiDB-lite"/>
    </source>
</evidence>
<feature type="transmembrane region" description="Helical" evidence="2">
    <location>
        <begin position="199"/>
        <end position="219"/>
    </location>
</feature>
<reference evidence="3" key="1">
    <citation type="submission" date="2021-11" db="EMBL/GenBank/DDBJ databases">
        <authorList>
            <person name="Schell T."/>
        </authorList>
    </citation>
    <scope>NUCLEOTIDE SEQUENCE</scope>
    <source>
        <strain evidence="3">M5</strain>
    </source>
</reference>
<name>A0A8J2RJN5_9CRUS</name>
<protein>
    <submittedName>
        <fullName evidence="3">Uncharacterized protein</fullName>
    </submittedName>
</protein>
<dbReference type="AlphaFoldDB" id="A0A8J2RJN5"/>
<feature type="transmembrane region" description="Helical" evidence="2">
    <location>
        <begin position="154"/>
        <end position="171"/>
    </location>
</feature>
<keyword evidence="2" id="KW-0812">Transmembrane</keyword>
<dbReference type="InterPro" id="IPR040350">
    <property type="entry name" value="TMEM272"/>
</dbReference>
<comment type="caution">
    <text evidence="3">The sequence shown here is derived from an EMBL/GenBank/DDBJ whole genome shotgun (WGS) entry which is preliminary data.</text>
</comment>
<keyword evidence="4" id="KW-1185">Reference proteome</keyword>
<dbReference type="Proteomes" id="UP000789390">
    <property type="component" value="Unassembled WGS sequence"/>
</dbReference>
<sequence length="272" mass="30503">MDDRVITISNGSMQSSLTPAESEPQNHEVNNTITINVEAEQTSSDDLYQQRLFEPPLFPPVVITPGMDVHQPPPSYEEVNDPNAPPPSYDSLFGRVREVRKTSRGFVDFIKNLFFFLLGKIGLMIVIGITILIPICMLVVGAVYFDDCPAESHIPIYLIVGGACGLLKQFLSLKTRSQQAQQADLEVPDSSLTASVQSLINSFLICWFITGCYWVYHVYEPNYFDQSDSNYCSHVLFSFAFWLLTSTYIFVGVVIVLLCCISSTALFLTRNR</sequence>
<keyword evidence="2" id="KW-1133">Transmembrane helix</keyword>
<feature type="transmembrane region" description="Helical" evidence="2">
    <location>
        <begin position="113"/>
        <end position="142"/>
    </location>
</feature>
<accession>A0A8J2RJN5</accession>
<dbReference type="OrthoDB" id="6157510at2759"/>
<dbReference type="PANTHER" id="PTHR33444:SF2">
    <property type="entry name" value="MARVEL DOMAIN-CONTAINING PROTEIN"/>
    <property type="match status" value="1"/>
</dbReference>
<evidence type="ECO:0000313" key="3">
    <source>
        <dbReference type="EMBL" id="CAH0100900.1"/>
    </source>
</evidence>
<feature type="compositionally biased region" description="Polar residues" evidence="1">
    <location>
        <begin position="7"/>
        <end position="19"/>
    </location>
</feature>
<evidence type="ECO:0000256" key="2">
    <source>
        <dbReference type="SAM" id="Phobius"/>
    </source>
</evidence>
<dbReference type="EMBL" id="CAKKLH010000046">
    <property type="protein sequence ID" value="CAH0100900.1"/>
    <property type="molecule type" value="Genomic_DNA"/>
</dbReference>
<keyword evidence="2" id="KW-0472">Membrane</keyword>
<feature type="transmembrane region" description="Helical" evidence="2">
    <location>
        <begin position="239"/>
        <end position="268"/>
    </location>
</feature>